<name>A0ABT9S9C6_9BURK</name>
<evidence type="ECO:0000313" key="1">
    <source>
        <dbReference type="EMBL" id="MDP9900956.1"/>
    </source>
</evidence>
<accession>A0ABT9S9C6</accession>
<dbReference type="Proteomes" id="UP001226867">
    <property type="component" value="Unassembled WGS sequence"/>
</dbReference>
<protein>
    <recommendedName>
        <fullName evidence="3">Lipoprotein</fullName>
    </recommendedName>
</protein>
<evidence type="ECO:0000313" key="2">
    <source>
        <dbReference type="Proteomes" id="UP001226867"/>
    </source>
</evidence>
<reference evidence="1 2" key="1">
    <citation type="submission" date="2023-07" db="EMBL/GenBank/DDBJ databases">
        <title>Sorghum-associated microbial communities from plants grown in Nebraska, USA.</title>
        <authorList>
            <person name="Schachtman D."/>
        </authorList>
    </citation>
    <scope>NUCLEOTIDE SEQUENCE [LARGE SCALE GENOMIC DNA]</scope>
    <source>
        <strain evidence="1 2">DS1607</strain>
    </source>
</reference>
<dbReference type="EMBL" id="JAUSRO010000010">
    <property type="protein sequence ID" value="MDP9900956.1"/>
    <property type="molecule type" value="Genomic_DNA"/>
</dbReference>
<evidence type="ECO:0008006" key="3">
    <source>
        <dbReference type="Google" id="ProtNLM"/>
    </source>
</evidence>
<dbReference type="RefSeq" id="WP_307690749.1">
    <property type="nucleotide sequence ID" value="NZ_JAUSRO010000010.1"/>
</dbReference>
<organism evidence="1 2">
    <name type="scientific">Variovorax ginsengisoli</name>
    <dbReference type="NCBI Taxonomy" id="363844"/>
    <lineage>
        <taxon>Bacteria</taxon>
        <taxon>Pseudomonadati</taxon>
        <taxon>Pseudomonadota</taxon>
        <taxon>Betaproteobacteria</taxon>
        <taxon>Burkholderiales</taxon>
        <taxon>Comamonadaceae</taxon>
        <taxon>Variovorax</taxon>
    </lineage>
</organism>
<comment type="caution">
    <text evidence="1">The sequence shown here is derived from an EMBL/GenBank/DDBJ whole genome shotgun (WGS) entry which is preliminary data.</text>
</comment>
<gene>
    <name evidence="1" type="ORF">J2W36_003222</name>
</gene>
<keyword evidence="2" id="KW-1185">Reference proteome</keyword>
<sequence length="105" mass="11067">MKKLTMLAVASAAIAECGRSGSPPATLLTDAQTTATAECAALPTAAATSAPAAHPLVLQTIKFNGEDRQYYEYTPSDVTVLSKKDARGIEVVICAQTATWRLNRL</sequence>
<proteinExistence type="predicted"/>